<evidence type="ECO:0000313" key="1">
    <source>
        <dbReference type="EMBL" id="OGE32296.1"/>
    </source>
</evidence>
<organism evidence="1 2">
    <name type="scientific">Candidatus Daviesbacteria bacterium RIFCSPHIGHO2_02_FULL_41_10</name>
    <dbReference type="NCBI Taxonomy" id="1797774"/>
    <lineage>
        <taxon>Bacteria</taxon>
        <taxon>Candidatus Daviesiibacteriota</taxon>
    </lineage>
</organism>
<dbReference type="Proteomes" id="UP000177258">
    <property type="component" value="Unassembled WGS sequence"/>
</dbReference>
<evidence type="ECO:0000313" key="2">
    <source>
        <dbReference type="Proteomes" id="UP000177258"/>
    </source>
</evidence>
<gene>
    <name evidence="1" type="ORF">A3D83_02595</name>
</gene>
<name>A0A1F5JUG8_9BACT</name>
<dbReference type="EMBL" id="MFDB01000028">
    <property type="protein sequence ID" value="OGE32296.1"/>
    <property type="molecule type" value="Genomic_DNA"/>
</dbReference>
<protein>
    <submittedName>
        <fullName evidence="1">Uncharacterized protein</fullName>
    </submittedName>
</protein>
<comment type="caution">
    <text evidence="1">The sequence shown here is derived from an EMBL/GenBank/DDBJ whole genome shotgun (WGS) entry which is preliminary data.</text>
</comment>
<reference evidence="1 2" key="1">
    <citation type="journal article" date="2016" name="Nat. Commun.">
        <title>Thousands of microbial genomes shed light on interconnected biogeochemical processes in an aquifer system.</title>
        <authorList>
            <person name="Anantharaman K."/>
            <person name="Brown C.T."/>
            <person name="Hug L.A."/>
            <person name="Sharon I."/>
            <person name="Castelle C.J."/>
            <person name="Probst A.J."/>
            <person name="Thomas B.C."/>
            <person name="Singh A."/>
            <person name="Wilkins M.J."/>
            <person name="Karaoz U."/>
            <person name="Brodie E.L."/>
            <person name="Williams K.H."/>
            <person name="Hubbard S.S."/>
            <person name="Banfield J.F."/>
        </authorList>
    </citation>
    <scope>NUCLEOTIDE SEQUENCE [LARGE SCALE GENOMIC DNA]</scope>
</reference>
<sequence>MSSILGVEGLTQQTYNILRAVRQPTSSEQEFLESRQFIFLPVEAKTLNEIVSESSEYFNRGTPNYVKSQPNLMMSKSPATTIALNPTRLFLPGSIPRTSDYPISKERRLTMIEEYSESSIQTELPNAKAIMPLATMLAQADIGFDRRMGRPLLRKECLGQVLDITTNAEDISVGRVGGGKLEVTEQKERWVIFWEREVRQLVGAMPVIVFV</sequence>
<dbReference type="AlphaFoldDB" id="A0A1F5JUG8"/>
<proteinExistence type="predicted"/>
<accession>A0A1F5JUG8</accession>